<dbReference type="PROSITE" id="PS51186">
    <property type="entry name" value="GNAT"/>
    <property type="match status" value="1"/>
</dbReference>
<evidence type="ECO:0000313" key="5">
    <source>
        <dbReference type="Proteomes" id="UP000192491"/>
    </source>
</evidence>
<evidence type="ECO:0000313" key="4">
    <source>
        <dbReference type="EMBL" id="OQX06181.1"/>
    </source>
</evidence>
<evidence type="ECO:0000256" key="2">
    <source>
        <dbReference type="ARBA" id="ARBA00023315"/>
    </source>
</evidence>
<feature type="domain" description="N-acetyltransferase" evidence="3">
    <location>
        <begin position="1"/>
        <end position="155"/>
    </location>
</feature>
<dbReference type="GO" id="GO:0016747">
    <property type="term" value="F:acyltransferase activity, transferring groups other than amino-acyl groups"/>
    <property type="evidence" value="ECO:0007669"/>
    <property type="project" value="InterPro"/>
</dbReference>
<dbReference type="Proteomes" id="UP000192491">
    <property type="component" value="Unassembled WGS sequence"/>
</dbReference>
<dbReference type="InterPro" id="IPR016181">
    <property type="entry name" value="Acyl_CoA_acyltransferase"/>
</dbReference>
<dbReference type="InterPro" id="IPR000182">
    <property type="entry name" value="GNAT_dom"/>
</dbReference>
<organism evidence="4 5">
    <name type="scientific">Thiothrix lacustris</name>
    <dbReference type="NCBI Taxonomy" id="525917"/>
    <lineage>
        <taxon>Bacteria</taxon>
        <taxon>Pseudomonadati</taxon>
        <taxon>Pseudomonadota</taxon>
        <taxon>Gammaproteobacteria</taxon>
        <taxon>Thiotrichales</taxon>
        <taxon>Thiotrichaceae</taxon>
        <taxon>Thiothrix</taxon>
    </lineage>
</organism>
<reference evidence="4 5" key="1">
    <citation type="submission" date="2017-01" db="EMBL/GenBank/DDBJ databases">
        <title>Novel large sulfur bacteria in the metagenomes of groundwater-fed chemosynthetic microbial mats in the Lake Huron basin.</title>
        <authorList>
            <person name="Sharrar A.M."/>
            <person name="Flood B.E."/>
            <person name="Bailey J.V."/>
            <person name="Jones D.S."/>
            <person name="Biddanda B."/>
            <person name="Ruberg S.A."/>
            <person name="Marcus D.N."/>
            <person name="Dick G.J."/>
        </authorList>
    </citation>
    <scope>NUCLEOTIDE SEQUENCE [LARGE SCALE GENOMIC DNA]</scope>
    <source>
        <strain evidence="4">A8</strain>
    </source>
</reference>
<sequence length="155" mass="17005">MHIHPVTSADAATIAVMVGELLQEIMQAIGEQAFNFDLPATSERLQTFLRDGHYHAFVAMDESGTAAGFLTLYQSYALYAEGSFGTIPELYVRPAYRSHGTGKQLLTAARAFGASKGWTRLEVTTPPLPAFERTLAFYEREGFAITGGRKLKTLL</sequence>
<evidence type="ECO:0000259" key="3">
    <source>
        <dbReference type="PROSITE" id="PS51186"/>
    </source>
</evidence>
<dbReference type="InterPro" id="IPR050832">
    <property type="entry name" value="Bact_Acetyltransf"/>
</dbReference>
<gene>
    <name evidence="4" type="ORF">BWK73_31485</name>
</gene>
<keyword evidence="2" id="KW-0012">Acyltransferase</keyword>
<dbReference type="AlphaFoldDB" id="A0A1Y1QI24"/>
<keyword evidence="1 4" id="KW-0808">Transferase</keyword>
<dbReference type="PANTHER" id="PTHR43877">
    <property type="entry name" value="AMINOALKYLPHOSPHONATE N-ACETYLTRANSFERASE-RELATED-RELATED"/>
    <property type="match status" value="1"/>
</dbReference>
<dbReference type="SUPFAM" id="SSF55729">
    <property type="entry name" value="Acyl-CoA N-acyltransferases (Nat)"/>
    <property type="match status" value="1"/>
</dbReference>
<dbReference type="EMBL" id="MTEJ01000256">
    <property type="protein sequence ID" value="OQX06181.1"/>
    <property type="molecule type" value="Genomic_DNA"/>
</dbReference>
<name>A0A1Y1QI24_9GAMM</name>
<dbReference type="CDD" id="cd04301">
    <property type="entry name" value="NAT_SF"/>
    <property type="match status" value="1"/>
</dbReference>
<dbReference type="Pfam" id="PF00583">
    <property type="entry name" value="Acetyltransf_1"/>
    <property type="match status" value="1"/>
</dbReference>
<comment type="caution">
    <text evidence="4">The sequence shown here is derived from an EMBL/GenBank/DDBJ whole genome shotgun (WGS) entry which is preliminary data.</text>
</comment>
<dbReference type="Gene3D" id="3.40.630.30">
    <property type="match status" value="1"/>
</dbReference>
<protein>
    <submittedName>
        <fullName evidence="4">GNAT family N-acetyltransferase</fullName>
    </submittedName>
</protein>
<evidence type="ECO:0000256" key="1">
    <source>
        <dbReference type="ARBA" id="ARBA00022679"/>
    </source>
</evidence>
<accession>A0A1Y1QI24</accession>
<proteinExistence type="predicted"/>